<dbReference type="Proteomes" id="UP001163105">
    <property type="component" value="Unassembled WGS sequence"/>
</dbReference>
<reference evidence="10" key="1">
    <citation type="submission" date="2023-01" db="EMBL/GenBank/DDBJ databases">
        <title>The growth and conidiation of Purpureocillium lavendulum are regulated by nitrogen source and histone H3K14 acetylation.</title>
        <authorList>
            <person name="Tang P."/>
            <person name="Han J."/>
            <person name="Zhang C."/>
            <person name="Tang P."/>
            <person name="Qi F."/>
            <person name="Zhang K."/>
            <person name="Liang L."/>
        </authorList>
    </citation>
    <scope>NUCLEOTIDE SEQUENCE</scope>
    <source>
        <strain evidence="10">YMF1.00683</strain>
    </source>
</reference>
<proteinExistence type="inferred from homology"/>
<evidence type="ECO:0000256" key="6">
    <source>
        <dbReference type="PIRSR" id="PIRSR600246-2"/>
    </source>
</evidence>
<dbReference type="PROSITE" id="PS51257">
    <property type="entry name" value="PROKAR_LIPOPROTEIN"/>
    <property type="match status" value="1"/>
</dbReference>
<evidence type="ECO:0000256" key="7">
    <source>
        <dbReference type="PIRSR" id="PIRSR600246-3"/>
    </source>
</evidence>
<organism evidence="10 11">
    <name type="scientific">Purpureocillium lavendulum</name>
    <dbReference type="NCBI Taxonomy" id="1247861"/>
    <lineage>
        <taxon>Eukaryota</taxon>
        <taxon>Fungi</taxon>
        <taxon>Dikarya</taxon>
        <taxon>Ascomycota</taxon>
        <taxon>Pezizomycotina</taxon>
        <taxon>Sordariomycetes</taxon>
        <taxon>Hypocreomycetidae</taxon>
        <taxon>Hypocreales</taxon>
        <taxon>Ophiocordycipitaceae</taxon>
        <taxon>Purpureocillium</taxon>
    </lineage>
</organism>
<protein>
    <submittedName>
        <fullName evidence="10">NAD(P)-binding protein</fullName>
    </submittedName>
</protein>
<feature type="region of interest" description="Disordered" evidence="8">
    <location>
        <begin position="193"/>
        <end position="247"/>
    </location>
</feature>
<accession>A0AB34FIC5</accession>
<feature type="site" description="Cleavage; by autolysis" evidence="7">
    <location>
        <begin position="245"/>
        <end position="246"/>
    </location>
</feature>
<keyword evidence="9" id="KW-0732">Signal</keyword>
<dbReference type="CDD" id="cd04513">
    <property type="entry name" value="Glycosylasparaginase"/>
    <property type="match status" value="1"/>
</dbReference>
<dbReference type="FunFam" id="3.60.20.30:FF:000003">
    <property type="entry name" value="N(4)-(Beta-N-acetylglucosaminyl)-L-asparaginase isoform X1"/>
    <property type="match status" value="1"/>
</dbReference>
<dbReference type="Pfam" id="PF01112">
    <property type="entry name" value="Asparaginase_2"/>
    <property type="match status" value="1"/>
</dbReference>
<dbReference type="GO" id="GO:0006508">
    <property type="term" value="P:proteolysis"/>
    <property type="evidence" value="ECO:0007669"/>
    <property type="project" value="UniProtKB-KW"/>
</dbReference>
<feature type="binding site" evidence="6">
    <location>
        <begin position="274"/>
        <end position="277"/>
    </location>
    <ligand>
        <name>substrate</name>
    </ligand>
</feature>
<sequence>MAAKAVVVVLLALGCCLLARHPHVTAAATTTTTTTTHPSPGLPMVINTWGGPFTAATSAAYLAMRRRGGNATALDAVVAGCATCERDQCDGTVGYGGSPDEECETTLDALIMDGSTFGVGAVAALRRVRDAIAVARMVMEHTRHTMLAGDQATAFAVQNGFREQSLSTPASEAACRTWREAKCQPNYRVDVRPDASSSCGPYAPLSHQTHLDAGGGTNQQSLSLSSSSSSSSSSHSSPSSPTSHDTLSLIALHPSGRHAAGTTTNGAAHKVPGRVGDGPIPGSGSYVDSEVGGCGATGDGDVMMRFLPCYQAVESMRRGMSPGEAAEDAVGRMVRRFPDVKAGIVVVDKHGRHAGAASGWTFTYAYRGGEMEDAEVVTVEPLNETSSEL</sequence>
<dbReference type="Gene3D" id="3.60.20.30">
    <property type="entry name" value="(Glycosyl)asparaginase"/>
    <property type="match status" value="1"/>
</dbReference>
<evidence type="ECO:0000256" key="3">
    <source>
        <dbReference type="ARBA" id="ARBA00022801"/>
    </source>
</evidence>
<keyword evidence="3" id="KW-0378">Hydrolase</keyword>
<comment type="caution">
    <text evidence="10">The sequence shown here is derived from an EMBL/GenBank/DDBJ whole genome shotgun (WGS) entry which is preliminary data.</text>
</comment>
<dbReference type="EMBL" id="JAQHRD010000007">
    <property type="protein sequence ID" value="KAJ6438862.1"/>
    <property type="molecule type" value="Genomic_DNA"/>
</dbReference>
<dbReference type="PANTHER" id="PTHR10188:SF6">
    <property type="entry name" value="N(4)-(BETA-N-ACETYLGLUCOSAMINYL)-L-ASPARAGINASE"/>
    <property type="match status" value="1"/>
</dbReference>
<name>A0AB34FIC5_9HYPO</name>
<feature type="active site" description="Nucleophile" evidence="5">
    <location>
        <position position="246"/>
    </location>
</feature>
<evidence type="ECO:0000256" key="1">
    <source>
        <dbReference type="ARBA" id="ARBA00010872"/>
    </source>
</evidence>
<feature type="signal peptide" evidence="9">
    <location>
        <begin position="1"/>
        <end position="27"/>
    </location>
</feature>
<evidence type="ECO:0000256" key="2">
    <source>
        <dbReference type="ARBA" id="ARBA00022670"/>
    </source>
</evidence>
<keyword evidence="2" id="KW-0645">Protease</keyword>
<feature type="chain" id="PRO_5044209663" evidence="9">
    <location>
        <begin position="28"/>
        <end position="389"/>
    </location>
</feature>
<evidence type="ECO:0000256" key="8">
    <source>
        <dbReference type="SAM" id="MobiDB-lite"/>
    </source>
</evidence>
<evidence type="ECO:0000256" key="4">
    <source>
        <dbReference type="ARBA" id="ARBA00022813"/>
    </source>
</evidence>
<evidence type="ECO:0000256" key="5">
    <source>
        <dbReference type="PIRSR" id="PIRSR600246-1"/>
    </source>
</evidence>
<keyword evidence="4" id="KW-0068">Autocatalytic cleavage</keyword>
<keyword evidence="11" id="KW-1185">Reference proteome</keyword>
<dbReference type="GO" id="GO:0003948">
    <property type="term" value="F:N4-(beta-N-acetylglucosaminyl)-L-asparaginase activity"/>
    <property type="evidence" value="ECO:0007669"/>
    <property type="project" value="TreeGrafter"/>
</dbReference>
<feature type="binding site" evidence="6">
    <location>
        <begin position="297"/>
        <end position="300"/>
    </location>
    <ligand>
        <name>substrate</name>
    </ligand>
</feature>
<gene>
    <name evidence="10" type="primary">AGA</name>
    <name evidence="10" type="ORF">O9K51_08263</name>
</gene>
<comment type="similarity">
    <text evidence="1">Belongs to the Ntn-hydrolase family.</text>
</comment>
<evidence type="ECO:0000313" key="11">
    <source>
        <dbReference type="Proteomes" id="UP001163105"/>
    </source>
</evidence>
<dbReference type="AlphaFoldDB" id="A0AB34FIC5"/>
<evidence type="ECO:0000313" key="10">
    <source>
        <dbReference type="EMBL" id="KAJ6438862.1"/>
    </source>
</evidence>
<dbReference type="InterPro" id="IPR000246">
    <property type="entry name" value="Peptidase_T2"/>
</dbReference>
<dbReference type="GO" id="GO:0008233">
    <property type="term" value="F:peptidase activity"/>
    <property type="evidence" value="ECO:0007669"/>
    <property type="project" value="UniProtKB-KW"/>
</dbReference>
<dbReference type="GO" id="GO:0005737">
    <property type="term" value="C:cytoplasm"/>
    <property type="evidence" value="ECO:0007669"/>
    <property type="project" value="TreeGrafter"/>
</dbReference>
<dbReference type="InterPro" id="IPR029055">
    <property type="entry name" value="Ntn_hydrolases_N"/>
</dbReference>
<evidence type="ECO:0000256" key="9">
    <source>
        <dbReference type="SAM" id="SignalP"/>
    </source>
</evidence>
<feature type="compositionally biased region" description="Low complexity" evidence="8">
    <location>
        <begin position="221"/>
        <end position="247"/>
    </location>
</feature>
<dbReference type="SUPFAM" id="SSF56235">
    <property type="entry name" value="N-terminal nucleophile aminohydrolases (Ntn hydrolases)"/>
    <property type="match status" value="1"/>
</dbReference>
<dbReference type="PANTHER" id="PTHR10188">
    <property type="entry name" value="L-ASPARAGINASE"/>
    <property type="match status" value="1"/>
</dbReference>